<evidence type="ECO:0000256" key="13">
    <source>
        <dbReference type="RuleBase" id="RU000722"/>
    </source>
</evidence>
<dbReference type="InterPro" id="IPR003231">
    <property type="entry name" value="ACP"/>
</dbReference>
<dbReference type="PANTHER" id="PTHR20863">
    <property type="entry name" value="ACYL CARRIER PROTEIN"/>
    <property type="match status" value="1"/>
</dbReference>
<comment type="function">
    <text evidence="13">Carrier of the growing fatty acid chain in fatty acid biosynthesis.</text>
</comment>
<sequence length="133" mass="15066">MFRQFTFAARSSARLATRAAVIRPAVFTPVNFMRLSSTGSPLTREDVIARTISVLKTFELKNSTDKIDVDTQFTKDLGMDSLDYNDALVALEEEFDVVFDDKTANEIKTVGETVDYVLKTYIPEQEDLDKEVR</sequence>
<name>A0A448YJI2_BRENA</name>
<gene>
    <name evidence="15" type="ORF">BRENAR_LOCUS1840</name>
</gene>
<keyword evidence="9" id="KW-0249">Electron transport</keyword>
<dbReference type="AlphaFoldDB" id="A0A448YJI2"/>
<keyword evidence="12 13" id="KW-0275">Fatty acid biosynthesis</keyword>
<dbReference type="GO" id="GO:0005739">
    <property type="term" value="C:mitochondrion"/>
    <property type="evidence" value="ECO:0007669"/>
    <property type="project" value="UniProtKB-SubCell"/>
</dbReference>
<dbReference type="InterPro" id="IPR009081">
    <property type="entry name" value="PP-bd_ACP"/>
</dbReference>
<dbReference type="OrthoDB" id="448946at2759"/>
<keyword evidence="3" id="KW-0813">Transport</keyword>
<keyword evidence="4 13" id="KW-0596">Phosphopantetheine</keyword>
<dbReference type="GO" id="GO:0000036">
    <property type="term" value="F:acyl carrier activity"/>
    <property type="evidence" value="ECO:0007669"/>
    <property type="project" value="TreeGrafter"/>
</dbReference>
<feature type="domain" description="Carrier" evidence="14">
    <location>
        <begin position="45"/>
        <end position="121"/>
    </location>
</feature>
<evidence type="ECO:0000259" key="14">
    <source>
        <dbReference type="PROSITE" id="PS50075"/>
    </source>
</evidence>
<evidence type="ECO:0000256" key="11">
    <source>
        <dbReference type="ARBA" id="ARBA00023128"/>
    </source>
</evidence>
<keyword evidence="11" id="KW-0496">Mitochondrion</keyword>
<dbReference type="PROSITE" id="PS50075">
    <property type="entry name" value="CARRIER"/>
    <property type="match status" value="1"/>
</dbReference>
<dbReference type="Gene3D" id="1.10.1200.10">
    <property type="entry name" value="ACP-like"/>
    <property type="match status" value="1"/>
</dbReference>
<keyword evidence="6" id="KW-0597">Phosphoprotein</keyword>
<dbReference type="STRING" id="13370.A0A448YJI2"/>
<dbReference type="InParanoid" id="A0A448YJI2"/>
<evidence type="ECO:0000256" key="6">
    <source>
        <dbReference type="ARBA" id="ARBA00022553"/>
    </source>
</evidence>
<evidence type="ECO:0000313" key="16">
    <source>
        <dbReference type="Proteomes" id="UP000290900"/>
    </source>
</evidence>
<evidence type="ECO:0000256" key="1">
    <source>
        <dbReference type="ARBA" id="ARBA00004173"/>
    </source>
</evidence>
<dbReference type="EMBL" id="CAACVR010000009">
    <property type="protein sequence ID" value="VEU21105.1"/>
    <property type="molecule type" value="Genomic_DNA"/>
</dbReference>
<evidence type="ECO:0000313" key="15">
    <source>
        <dbReference type="EMBL" id="VEU21105.1"/>
    </source>
</evidence>
<comment type="subcellular location">
    <subcellularLocation>
        <location evidence="1">Mitochondrion</location>
    </subcellularLocation>
</comment>
<dbReference type="GO" id="GO:0000035">
    <property type="term" value="F:acyl binding"/>
    <property type="evidence" value="ECO:0007669"/>
    <property type="project" value="TreeGrafter"/>
</dbReference>
<evidence type="ECO:0000256" key="10">
    <source>
        <dbReference type="ARBA" id="ARBA00023098"/>
    </source>
</evidence>
<dbReference type="Pfam" id="PF00550">
    <property type="entry name" value="PP-binding"/>
    <property type="match status" value="1"/>
</dbReference>
<keyword evidence="10" id="KW-0443">Lipid metabolism</keyword>
<evidence type="ECO:0000256" key="5">
    <source>
        <dbReference type="ARBA" id="ARBA00022516"/>
    </source>
</evidence>
<evidence type="ECO:0000256" key="7">
    <source>
        <dbReference type="ARBA" id="ARBA00022832"/>
    </source>
</evidence>
<protein>
    <recommendedName>
        <fullName evidence="13">Acyl carrier protein</fullName>
    </recommendedName>
</protein>
<accession>A0A448YJI2</accession>
<evidence type="ECO:0000256" key="9">
    <source>
        <dbReference type="ARBA" id="ARBA00022982"/>
    </source>
</evidence>
<organism evidence="15 16">
    <name type="scientific">Brettanomyces naardenensis</name>
    <name type="common">Yeast</name>
    <dbReference type="NCBI Taxonomy" id="13370"/>
    <lineage>
        <taxon>Eukaryota</taxon>
        <taxon>Fungi</taxon>
        <taxon>Dikarya</taxon>
        <taxon>Ascomycota</taxon>
        <taxon>Saccharomycotina</taxon>
        <taxon>Pichiomycetes</taxon>
        <taxon>Pichiales</taxon>
        <taxon>Pichiaceae</taxon>
        <taxon>Brettanomyces</taxon>
    </lineage>
</organism>
<dbReference type="InterPro" id="IPR036736">
    <property type="entry name" value="ACP-like_sf"/>
</dbReference>
<dbReference type="SUPFAM" id="SSF47336">
    <property type="entry name" value="ACP-like"/>
    <property type="match status" value="1"/>
</dbReference>
<evidence type="ECO:0000256" key="3">
    <source>
        <dbReference type="ARBA" id="ARBA00022448"/>
    </source>
</evidence>
<comment type="similarity">
    <text evidence="2">Belongs to the acyl carrier protein (ACP) family.</text>
</comment>
<dbReference type="PANTHER" id="PTHR20863:SF28">
    <property type="entry name" value="ACYL CARRIER PROTEIN, MITOCHONDRIAL"/>
    <property type="match status" value="1"/>
</dbReference>
<reference evidence="15 16" key="1">
    <citation type="submission" date="2018-12" db="EMBL/GenBank/DDBJ databases">
        <authorList>
            <person name="Tiukova I."/>
            <person name="Dainat J."/>
        </authorList>
    </citation>
    <scope>NUCLEOTIDE SEQUENCE [LARGE SCALE GENOMIC DNA]</scope>
</reference>
<evidence type="ECO:0000256" key="2">
    <source>
        <dbReference type="ARBA" id="ARBA00010930"/>
    </source>
</evidence>
<evidence type="ECO:0000256" key="12">
    <source>
        <dbReference type="ARBA" id="ARBA00023160"/>
    </source>
</evidence>
<keyword evidence="7" id="KW-0276">Fatty acid metabolism</keyword>
<dbReference type="Proteomes" id="UP000290900">
    <property type="component" value="Unassembled WGS sequence"/>
</dbReference>
<proteinExistence type="inferred from homology"/>
<evidence type="ECO:0000256" key="4">
    <source>
        <dbReference type="ARBA" id="ARBA00022450"/>
    </source>
</evidence>
<keyword evidence="5 13" id="KW-0444">Lipid biosynthesis</keyword>
<keyword evidence="8" id="KW-0809">Transit peptide</keyword>
<evidence type="ECO:0000256" key="8">
    <source>
        <dbReference type="ARBA" id="ARBA00022946"/>
    </source>
</evidence>
<keyword evidence="16" id="KW-1185">Reference proteome</keyword>